<sequence>MNYIIYKRSSLHTGNVLSMQVYVILSTGEALDQKKGAGSEQRFLALNSGGIISIRSRALSTPNAKISLHFG</sequence>
<protein>
    <submittedName>
        <fullName evidence="1">Uncharacterized protein</fullName>
    </submittedName>
</protein>
<organism evidence="1">
    <name type="scientific">Anguilla anguilla</name>
    <name type="common">European freshwater eel</name>
    <name type="synonym">Muraena anguilla</name>
    <dbReference type="NCBI Taxonomy" id="7936"/>
    <lineage>
        <taxon>Eukaryota</taxon>
        <taxon>Metazoa</taxon>
        <taxon>Chordata</taxon>
        <taxon>Craniata</taxon>
        <taxon>Vertebrata</taxon>
        <taxon>Euteleostomi</taxon>
        <taxon>Actinopterygii</taxon>
        <taxon>Neopterygii</taxon>
        <taxon>Teleostei</taxon>
        <taxon>Anguilliformes</taxon>
        <taxon>Anguillidae</taxon>
        <taxon>Anguilla</taxon>
    </lineage>
</organism>
<dbReference type="EMBL" id="GBXM01017183">
    <property type="protein sequence ID" value="JAH91394.1"/>
    <property type="molecule type" value="Transcribed_RNA"/>
</dbReference>
<proteinExistence type="predicted"/>
<name>A0A0E9WLX2_ANGAN</name>
<reference evidence="1" key="2">
    <citation type="journal article" date="2015" name="Fish Shellfish Immunol.">
        <title>Early steps in the European eel (Anguilla anguilla)-Vibrio vulnificus interaction in the gills: Role of the RtxA13 toxin.</title>
        <authorList>
            <person name="Callol A."/>
            <person name="Pajuelo D."/>
            <person name="Ebbesson L."/>
            <person name="Teles M."/>
            <person name="MacKenzie S."/>
            <person name="Amaro C."/>
        </authorList>
    </citation>
    <scope>NUCLEOTIDE SEQUENCE</scope>
</reference>
<evidence type="ECO:0000313" key="1">
    <source>
        <dbReference type="EMBL" id="JAH91394.1"/>
    </source>
</evidence>
<accession>A0A0E9WLX2</accession>
<dbReference type="AlphaFoldDB" id="A0A0E9WLX2"/>
<reference evidence="1" key="1">
    <citation type="submission" date="2014-11" db="EMBL/GenBank/DDBJ databases">
        <authorList>
            <person name="Amaro Gonzalez C."/>
        </authorList>
    </citation>
    <scope>NUCLEOTIDE SEQUENCE</scope>
</reference>